<dbReference type="Proteomes" id="UP000320048">
    <property type="component" value="Unassembled WGS sequence"/>
</dbReference>
<dbReference type="AlphaFoldDB" id="A0A537JAD5"/>
<dbReference type="EMBL" id="VBAO01000217">
    <property type="protein sequence ID" value="TMI80501.1"/>
    <property type="molecule type" value="Genomic_DNA"/>
</dbReference>
<name>A0A537JAD5_9BACT</name>
<sequence length="337" mass="36536">MITEVPPGNRSGSLLVEQQPADPHPVELYLARRTPRSRQEARDVLETIAALLTEGRGTAATLGWHLLTGEHLGNVRAVLTQRHPAADANRMLAALRGVLKECWHLRLMSAEDYQRVRAALEAGGPALQGRPPSRSELRSVFESFVEDGSPPPSGRGGAVRTLLHGTEGKQDKATSRVGAPHAASAVRGNAMMMEQLHLRKVPPREAIAHALWEAGVCLRSSAFCACLAMLRKALILWSAEYGEKHGTGPDRGVVETDDLAGRLGKIAEENKLYRETIHTILGSLQNDVHNGHGAMACRGGYASSYDGLAVTRIKTSYRNLHEMIVILITSTTPDLPL</sequence>
<reference evidence="1 2" key="1">
    <citation type="journal article" date="2019" name="Nat. Microbiol.">
        <title>Mediterranean grassland soil C-N compound turnover is dependent on rainfall and depth, and is mediated by genomically divergent microorganisms.</title>
        <authorList>
            <person name="Diamond S."/>
            <person name="Andeer P.F."/>
            <person name="Li Z."/>
            <person name="Crits-Christoph A."/>
            <person name="Burstein D."/>
            <person name="Anantharaman K."/>
            <person name="Lane K.R."/>
            <person name="Thomas B.C."/>
            <person name="Pan C."/>
            <person name="Northen T.R."/>
            <person name="Banfield J.F."/>
        </authorList>
    </citation>
    <scope>NUCLEOTIDE SEQUENCE [LARGE SCALE GENOMIC DNA]</scope>
    <source>
        <strain evidence="1">NP_7</strain>
    </source>
</reference>
<proteinExistence type="predicted"/>
<protein>
    <submittedName>
        <fullName evidence="1">Uncharacterized protein</fullName>
    </submittedName>
</protein>
<evidence type="ECO:0000313" key="2">
    <source>
        <dbReference type="Proteomes" id="UP000320048"/>
    </source>
</evidence>
<accession>A0A537JAD5</accession>
<gene>
    <name evidence="1" type="ORF">E6H04_08530</name>
</gene>
<evidence type="ECO:0000313" key="1">
    <source>
        <dbReference type="EMBL" id="TMI80501.1"/>
    </source>
</evidence>
<organism evidence="1 2">
    <name type="scientific">Candidatus Segetimicrobium genomatis</name>
    <dbReference type="NCBI Taxonomy" id="2569760"/>
    <lineage>
        <taxon>Bacteria</taxon>
        <taxon>Bacillati</taxon>
        <taxon>Candidatus Sysuimicrobiota</taxon>
        <taxon>Candidatus Sysuimicrobiia</taxon>
        <taxon>Candidatus Sysuimicrobiales</taxon>
        <taxon>Candidatus Segetimicrobiaceae</taxon>
        <taxon>Candidatus Segetimicrobium</taxon>
    </lineage>
</organism>
<comment type="caution">
    <text evidence="1">The sequence shown here is derived from an EMBL/GenBank/DDBJ whole genome shotgun (WGS) entry which is preliminary data.</text>
</comment>